<gene>
    <name evidence="1" type="ORF">OIU84_000026</name>
</gene>
<evidence type="ECO:0000313" key="1">
    <source>
        <dbReference type="EMBL" id="KAJ6434706.1"/>
    </source>
</evidence>
<accession>A0AAD6L3Y1</accession>
<sequence length="27" mass="3063">MKYGKDLSDLGVHDKFIRLGALVLLFL</sequence>
<reference evidence="1 2" key="1">
    <citation type="journal article" date="2023" name="Int. J. Mol. Sci.">
        <title>De Novo Assembly and Annotation of 11 Diverse Shrub Willow (Salix) Genomes Reveals Novel Gene Organization in Sex-Linked Regions.</title>
        <authorList>
            <person name="Hyden B."/>
            <person name="Feng K."/>
            <person name="Yates T.B."/>
            <person name="Jawdy S."/>
            <person name="Cereghino C."/>
            <person name="Smart L.B."/>
            <person name="Muchero W."/>
        </authorList>
    </citation>
    <scope>NUCLEOTIDE SEQUENCE [LARGE SCALE GENOMIC DNA]</scope>
    <source>
        <tissue evidence="1">Shoot tip</tissue>
    </source>
</reference>
<dbReference type="Proteomes" id="UP001162972">
    <property type="component" value="Chromosome 18"/>
</dbReference>
<evidence type="ECO:0000313" key="2">
    <source>
        <dbReference type="Proteomes" id="UP001162972"/>
    </source>
</evidence>
<dbReference type="EMBL" id="JAPFFJ010000001">
    <property type="protein sequence ID" value="KAJ6434706.1"/>
    <property type="molecule type" value="Genomic_DNA"/>
</dbReference>
<keyword evidence="2" id="KW-1185">Reference proteome</keyword>
<comment type="caution">
    <text evidence="1">The sequence shown here is derived from an EMBL/GenBank/DDBJ whole genome shotgun (WGS) entry which is preliminary data.</text>
</comment>
<organism evidence="1 2">
    <name type="scientific">Salix udensis</name>
    <dbReference type="NCBI Taxonomy" id="889485"/>
    <lineage>
        <taxon>Eukaryota</taxon>
        <taxon>Viridiplantae</taxon>
        <taxon>Streptophyta</taxon>
        <taxon>Embryophyta</taxon>
        <taxon>Tracheophyta</taxon>
        <taxon>Spermatophyta</taxon>
        <taxon>Magnoliopsida</taxon>
        <taxon>eudicotyledons</taxon>
        <taxon>Gunneridae</taxon>
        <taxon>Pentapetalae</taxon>
        <taxon>rosids</taxon>
        <taxon>fabids</taxon>
        <taxon>Malpighiales</taxon>
        <taxon>Salicaceae</taxon>
        <taxon>Saliceae</taxon>
        <taxon>Salix</taxon>
    </lineage>
</organism>
<protein>
    <submittedName>
        <fullName evidence="1">Uncharacterized protein</fullName>
    </submittedName>
</protein>
<name>A0AAD6L3Y1_9ROSI</name>
<proteinExistence type="predicted"/>
<dbReference type="AlphaFoldDB" id="A0AAD6L3Y1"/>